<feature type="coiled-coil region" evidence="1">
    <location>
        <begin position="359"/>
        <end position="393"/>
    </location>
</feature>
<evidence type="ECO:0000313" key="4">
    <source>
        <dbReference type="Proteomes" id="UP000693981"/>
    </source>
</evidence>
<sequence>MPLDVTVKPLPAACEASQDTIAQILLHSQGHFRLLERSLQDFQHLERRLQLEKAHSAPIPSVIAAIQAYCGDFDPRTSFYAPDQRGFRLAFALEAFLNQLVARSELLETSLALKTFFHADILTMHKSTGQSYNQAVQEGLNPSEDWEEERVPAGCVVEHEVAVDVPEVEQSKRLVLWKFASQGAGIVFSADFVDTVPGLEQDESGDVDPYSSSELLASTEAVDTQQEAVHYRTRCIFPDKVEDATAVYGHFVTDKAGIVTLQWENADTSSVLSKPVRFQVKVVPLSAAPSVLEIEQSLTAIDTSAWLYEYVLDSEATLLEDIPGWSNDESEDGFGDEDSIYDDNVEGGGLRTEETPKQTAVLERRTHELEEKVIRLEETLTTTKQELKSALDRVQIAEEIYKANLETITQLECAPKAIKPSVKSETTAEVSGRDLTGPVESPTRNQADGVGKEPQPEGTLQAELERVQKLCAGFQEQCLWRSVESMELEAQLAASQVEVTSWRDKHAEQAAQLEEVEAQNRTLRSHKKLLVQEVKRLQPYSQVNIAALVQEAQEARMVQRSLQAKLDLRETAVSAEGGSADFVLVEASNEDV</sequence>
<feature type="region of interest" description="Disordered" evidence="2">
    <location>
        <begin position="328"/>
        <end position="356"/>
    </location>
</feature>
<feature type="compositionally biased region" description="Acidic residues" evidence="2">
    <location>
        <begin position="328"/>
        <end position="345"/>
    </location>
</feature>
<reference evidence="3" key="1">
    <citation type="submission" date="2021-02" db="EMBL/GenBank/DDBJ databases">
        <authorList>
            <person name="Palmer J.M."/>
        </authorList>
    </citation>
    <scope>NUCLEOTIDE SEQUENCE</scope>
    <source>
        <strain evidence="3">SCRP23</strain>
    </source>
</reference>
<dbReference type="Proteomes" id="UP000693981">
    <property type="component" value="Unassembled WGS sequence"/>
</dbReference>
<keyword evidence="4" id="KW-1185">Reference proteome</keyword>
<dbReference type="AlphaFoldDB" id="A0A8T1VXR8"/>
<proteinExistence type="predicted"/>
<evidence type="ECO:0000313" key="3">
    <source>
        <dbReference type="EMBL" id="KAG7385736.1"/>
    </source>
</evidence>
<keyword evidence="1" id="KW-0175">Coiled coil</keyword>
<organism evidence="3 4">
    <name type="scientific">Phytophthora boehmeriae</name>
    <dbReference type="NCBI Taxonomy" id="109152"/>
    <lineage>
        <taxon>Eukaryota</taxon>
        <taxon>Sar</taxon>
        <taxon>Stramenopiles</taxon>
        <taxon>Oomycota</taxon>
        <taxon>Peronosporomycetes</taxon>
        <taxon>Peronosporales</taxon>
        <taxon>Peronosporaceae</taxon>
        <taxon>Phytophthora</taxon>
    </lineage>
</organism>
<comment type="caution">
    <text evidence="3">The sequence shown here is derived from an EMBL/GenBank/DDBJ whole genome shotgun (WGS) entry which is preliminary data.</text>
</comment>
<accession>A0A8T1VXR8</accession>
<protein>
    <submittedName>
        <fullName evidence="3">Uncharacterized protein</fullName>
    </submittedName>
</protein>
<evidence type="ECO:0000256" key="1">
    <source>
        <dbReference type="SAM" id="Coils"/>
    </source>
</evidence>
<name>A0A8T1VXR8_9STRA</name>
<evidence type="ECO:0000256" key="2">
    <source>
        <dbReference type="SAM" id="MobiDB-lite"/>
    </source>
</evidence>
<dbReference type="EMBL" id="JAGDFL010000538">
    <property type="protein sequence ID" value="KAG7385736.1"/>
    <property type="molecule type" value="Genomic_DNA"/>
</dbReference>
<dbReference type="OrthoDB" id="165696at2759"/>
<feature type="coiled-coil region" evidence="1">
    <location>
        <begin position="499"/>
        <end position="533"/>
    </location>
</feature>
<feature type="region of interest" description="Disordered" evidence="2">
    <location>
        <begin position="423"/>
        <end position="458"/>
    </location>
</feature>
<gene>
    <name evidence="3" type="ORF">PHYBOEH_008907</name>
</gene>